<dbReference type="AlphaFoldDB" id="A0A820J9L9"/>
<protein>
    <submittedName>
        <fullName evidence="2">Uncharacterized protein</fullName>
    </submittedName>
</protein>
<evidence type="ECO:0000313" key="3">
    <source>
        <dbReference type="Proteomes" id="UP000663868"/>
    </source>
</evidence>
<gene>
    <name evidence="2" type="ORF">KXQ929_LOCUS46595</name>
</gene>
<reference evidence="2" key="1">
    <citation type="submission" date="2021-02" db="EMBL/GenBank/DDBJ databases">
        <authorList>
            <person name="Nowell W R."/>
        </authorList>
    </citation>
    <scope>NUCLEOTIDE SEQUENCE</scope>
</reference>
<dbReference type="EMBL" id="CAJOBB010015751">
    <property type="protein sequence ID" value="CAF4320493.1"/>
    <property type="molecule type" value="Genomic_DNA"/>
</dbReference>
<sequence>HQHRLVLHQLAVQIQHHRQVHQPVHQQLLLHQLHQQQAQVHQQHRPRGHPHQQPRVCLLKEKRLQHMKDFDLF</sequence>
<evidence type="ECO:0000256" key="1">
    <source>
        <dbReference type="SAM" id="MobiDB-lite"/>
    </source>
</evidence>
<comment type="caution">
    <text evidence="2">The sequence shown here is derived from an EMBL/GenBank/DDBJ whole genome shotgun (WGS) entry which is preliminary data.</text>
</comment>
<organism evidence="2 3">
    <name type="scientific">Adineta steineri</name>
    <dbReference type="NCBI Taxonomy" id="433720"/>
    <lineage>
        <taxon>Eukaryota</taxon>
        <taxon>Metazoa</taxon>
        <taxon>Spiralia</taxon>
        <taxon>Gnathifera</taxon>
        <taxon>Rotifera</taxon>
        <taxon>Eurotatoria</taxon>
        <taxon>Bdelloidea</taxon>
        <taxon>Adinetida</taxon>
        <taxon>Adinetidae</taxon>
        <taxon>Adineta</taxon>
    </lineage>
</organism>
<feature type="non-terminal residue" evidence="2">
    <location>
        <position position="1"/>
    </location>
</feature>
<dbReference type="Proteomes" id="UP000663868">
    <property type="component" value="Unassembled WGS sequence"/>
</dbReference>
<proteinExistence type="predicted"/>
<name>A0A820J9L9_9BILA</name>
<feature type="region of interest" description="Disordered" evidence="1">
    <location>
        <begin position="35"/>
        <end position="54"/>
    </location>
</feature>
<accession>A0A820J9L9</accession>
<evidence type="ECO:0000313" key="2">
    <source>
        <dbReference type="EMBL" id="CAF4320493.1"/>
    </source>
</evidence>
<feature type="compositionally biased region" description="Basic residues" evidence="1">
    <location>
        <begin position="42"/>
        <end position="52"/>
    </location>
</feature>